<dbReference type="EMBL" id="JAUYZG010000002">
    <property type="protein sequence ID" value="KAK2914286.1"/>
    <property type="molecule type" value="Genomic_DNA"/>
</dbReference>
<dbReference type="GO" id="GO:0005576">
    <property type="term" value="C:extracellular region"/>
    <property type="evidence" value="ECO:0007669"/>
    <property type="project" value="UniProtKB-SubCell"/>
</dbReference>
<dbReference type="SMART" id="SM00442">
    <property type="entry name" value="FGF"/>
    <property type="match status" value="1"/>
</dbReference>
<evidence type="ECO:0000256" key="4">
    <source>
        <dbReference type="RuleBase" id="RU049442"/>
    </source>
</evidence>
<organism evidence="5 6">
    <name type="scientific">Cirrhinus molitorella</name>
    <name type="common">mud carp</name>
    <dbReference type="NCBI Taxonomy" id="172907"/>
    <lineage>
        <taxon>Eukaryota</taxon>
        <taxon>Metazoa</taxon>
        <taxon>Chordata</taxon>
        <taxon>Craniata</taxon>
        <taxon>Vertebrata</taxon>
        <taxon>Euteleostomi</taxon>
        <taxon>Actinopterygii</taxon>
        <taxon>Neopterygii</taxon>
        <taxon>Teleostei</taxon>
        <taxon>Ostariophysi</taxon>
        <taxon>Cypriniformes</taxon>
        <taxon>Cyprinidae</taxon>
        <taxon>Labeoninae</taxon>
        <taxon>Labeonini</taxon>
        <taxon>Cirrhinus</taxon>
    </lineage>
</organism>
<sequence length="148" mass="16232">MQSSDSLVEIRPVDTGCVAIKGIASSRFLCMNRMGKLYGSVSYTKEDCSFLERIMPDGYNIYISSKHGALVNLGGGKSKLHSNDGTAASQFLPMVNTLSQEPTNHLSGEQRFPVDPEQDQQLGLEIDSMDPFGKISQIVIQSPSFNKR</sequence>
<dbReference type="Pfam" id="PF00167">
    <property type="entry name" value="FGF"/>
    <property type="match status" value="1"/>
</dbReference>
<evidence type="ECO:0000256" key="2">
    <source>
        <dbReference type="ARBA" id="ARBA00007936"/>
    </source>
</evidence>
<evidence type="ECO:0000256" key="1">
    <source>
        <dbReference type="ARBA" id="ARBA00004613"/>
    </source>
</evidence>
<comment type="subcellular location">
    <subcellularLocation>
        <location evidence="1">Secreted</location>
    </subcellularLocation>
</comment>
<dbReference type="PROSITE" id="PS00247">
    <property type="entry name" value="HBGF_FGF"/>
    <property type="match status" value="1"/>
</dbReference>
<dbReference type="SUPFAM" id="SSF50353">
    <property type="entry name" value="Cytokine"/>
    <property type="match status" value="1"/>
</dbReference>
<evidence type="ECO:0000256" key="3">
    <source>
        <dbReference type="ARBA" id="ARBA00022525"/>
    </source>
</evidence>
<dbReference type="InterPro" id="IPR002209">
    <property type="entry name" value="Fibroblast_GF_fam"/>
</dbReference>
<keyword evidence="3" id="KW-0964">Secreted</keyword>
<comment type="similarity">
    <text evidence="2 4">Belongs to the heparin-binding growth factors family.</text>
</comment>
<evidence type="ECO:0000313" key="6">
    <source>
        <dbReference type="Proteomes" id="UP001187343"/>
    </source>
</evidence>
<name>A0AA88Q8N3_9TELE</name>
<dbReference type="GO" id="GO:0008083">
    <property type="term" value="F:growth factor activity"/>
    <property type="evidence" value="ECO:0007669"/>
    <property type="project" value="InterPro"/>
</dbReference>
<protein>
    <recommendedName>
        <fullName evidence="4">Fibroblast growth factor</fullName>
        <shortName evidence="4">FGF</shortName>
    </recommendedName>
</protein>
<dbReference type="Proteomes" id="UP001187343">
    <property type="component" value="Unassembled WGS sequence"/>
</dbReference>
<dbReference type="Gene3D" id="2.80.10.50">
    <property type="match status" value="1"/>
</dbReference>
<accession>A0AA88Q8N3</accession>
<gene>
    <name evidence="5" type="ORF">Q8A67_002685</name>
</gene>
<dbReference type="InterPro" id="IPR008996">
    <property type="entry name" value="IL1/FGF"/>
</dbReference>
<keyword evidence="6" id="KW-1185">Reference proteome</keyword>
<dbReference type="PRINTS" id="PR00262">
    <property type="entry name" value="IL1HBGF"/>
</dbReference>
<reference evidence="5" key="1">
    <citation type="submission" date="2023-08" db="EMBL/GenBank/DDBJ databases">
        <title>Chromosome-level Genome Assembly of mud carp (Cirrhinus molitorella).</title>
        <authorList>
            <person name="Liu H."/>
        </authorList>
    </citation>
    <scope>NUCLEOTIDE SEQUENCE</scope>
    <source>
        <strain evidence="5">Prfri</strain>
        <tissue evidence="5">Muscle</tissue>
    </source>
</reference>
<proteinExistence type="inferred from homology"/>
<dbReference type="PRINTS" id="PR00263">
    <property type="entry name" value="HBGFFGF"/>
</dbReference>
<dbReference type="AlphaFoldDB" id="A0AA88Q8N3"/>
<comment type="caution">
    <text evidence="5">The sequence shown here is derived from an EMBL/GenBank/DDBJ whole genome shotgun (WGS) entry which is preliminary data.</text>
</comment>
<dbReference type="PANTHER" id="PTHR11486">
    <property type="entry name" value="FIBROBLAST GROWTH FACTOR"/>
    <property type="match status" value="1"/>
</dbReference>
<evidence type="ECO:0000313" key="5">
    <source>
        <dbReference type="EMBL" id="KAK2914286.1"/>
    </source>
</evidence>